<dbReference type="EMBL" id="MPZM01000031">
    <property type="protein sequence ID" value="PPL15459.1"/>
    <property type="molecule type" value="Genomic_DNA"/>
</dbReference>
<protein>
    <submittedName>
        <fullName evidence="1">Uncharacterized protein</fullName>
    </submittedName>
</protein>
<name>A0A2P5TK20_9GAMM</name>
<evidence type="ECO:0000313" key="1">
    <source>
        <dbReference type="EMBL" id="PPL15459.1"/>
    </source>
</evidence>
<proteinExistence type="predicted"/>
<evidence type="ECO:0000313" key="2">
    <source>
        <dbReference type="Proteomes" id="UP000242231"/>
    </source>
</evidence>
<organism evidence="1 2">
    <name type="scientific">Oceanisphaera arctica</name>
    <dbReference type="NCBI Taxonomy" id="641510"/>
    <lineage>
        <taxon>Bacteria</taxon>
        <taxon>Pseudomonadati</taxon>
        <taxon>Pseudomonadota</taxon>
        <taxon>Gammaproteobacteria</taxon>
        <taxon>Aeromonadales</taxon>
        <taxon>Aeromonadaceae</taxon>
        <taxon>Oceanisphaera</taxon>
    </lineage>
</organism>
<dbReference type="AlphaFoldDB" id="A0A2P5TK20"/>
<comment type="caution">
    <text evidence="1">The sequence shown here is derived from an EMBL/GenBank/DDBJ whole genome shotgun (WGS) entry which is preliminary data.</text>
</comment>
<gene>
    <name evidence="1" type="ORF">UN63_12325</name>
</gene>
<reference evidence="2" key="1">
    <citation type="submission" date="2016-11" db="EMBL/GenBank/DDBJ databases">
        <authorList>
            <person name="Sisinthy S."/>
            <person name="Ara S."/>
            <person name="Gundlapally S.R."/>
        </authorList>
    </citation>
    <scope>NUCLEOTIDE SEQUENCE [LARGE SCALE GENOMIC DNA]</scope>
    <source>
        <strain evidence="2">V1-41</strain>
    </source>
</reference>
<keyword evidence="2" id="KW-1185">Reference proteome</keyword>
<dbReference type="Proteomes" id="UP000242231">
    <property type="component" value="Unassembled WGS sequence"/>
</dbReference>
<sequence length="79" mass="8595">RDQLNALLATGQRITVTPYDYGVGKIEQTGHYLAPQNAAERLAAKLNDSADPRPALRQPVCRRTAGCCRHPAPVRSGIK</sequence>
<feature type="non-terminal residue" evidence="1">
    <location>
        <position position="1"/>
    </location>
</feature>
<accession>A0A2P5TK20</accession>